<dbReference type="RefSeq" id="WP_202854930.1">
    <property type="nucleotide sequence ID" value="NZ_JAEUGD010000010.1"/>
</dbReference>
<evidence type="ECO:0000313" key="1">
    <source>
        <dbReference type="EMBL" id="MBL6445384.1"/>
    </source>
</evidence>
<dbReference type="AlphaFoldDB" id="A0A937KB34"/>
<proteinExistence type="predicted"/>
<organism evidence="1 2">
    <name type="scientific">Fulvivirga marina</name>
    <dbReference type="NCBI Taxonomy" id="2494733"/>
    <lineage>
        <taxon>Bacteria</taxon>
        <taxon>Pseudomonadati</taxon>
        <taxon>Bacteroidota</taxon>
        <taxon>Cytophagia</taxon>
        <taxon>Cytophagales</taxon>
        <taxon>Fulvivirgaceae</taxon>
        <taxon>Fulvivirga</taxon>
    </lineage>
</organism>
<accession>A0A937KB34</accession>
<dbReference type="EMBL" id="JAEUGD010000010">
    <property type="protein sequence ID" value="MBL6445384.1"/>
    <property type="molecule type" value="Genomic_DNA"/>
</dbReference>
<keyword evidence="2" id="KW-1185">Reference proteome</keyword>
<protein>
    <submittedName>
        <fullName evidence="1">Uncharacterized protein</fullName>
    </submittedName>
</protein>
<evidence type="ECO:0000313" key="2">
    <source>
        <dbReference type="Proteomes" id="UP000614216"/>
    </source>
</evidence>
<sequence length="86" mass="9619">MVKIEKVQTTVTQRFSAVVIQEAWDKGHVVPGLNKDSWREDDNGNLLKRADYGNSSSNYGWKVSARSRPLALADCLVMLTVRLNVA</sequence>
<dbReference type="Proteomes" id="UP000614216">
    <property type="component" value="Unassembled WGS sequence"/>
</dbReference>
<gene>
    <name evidence="1" type="ORF">JMN32_03640</name>
</gene>
<name>A0A937KB34_9BACT</name>
<reference evidence="1" key="1">
    <citation type="submission" date="2021-01" db="EMBL/GenBank/DDBJ databases">
        <title>Fulvivirga kasyanovii gen. nov., sp nov., a novel member of the phylum Bacteroidetes isolated from seawater in a mussel farm.</title>
        <authorList>
            <person name="Zhao L.-H."/>
            <person name="Wang Z.-J."/>
        </authorList>
    </citation>
    <scope>NUCLEOTIDE SEQUENCE</scope>
    <source>
        <strain evidence="1">29W222</strain>
    </source>
</reference>
<comment type="caution">
    <text evidence="1">The sequence shown here is derived from an EMBL/GenBank/DDBJ whole genome shotgun (WGS) entry which is preliminary data.</text>
</comment>